<reference evidence="2 3" key="1">
    <citation type="submission" date="2021-02" db="EMBL/GenBank/DDBJ databases">
        <title>Genome assembly of Pseudopithomyces chartarum.</title>
        <authorList>
            <person name="Jauregui R."/>
            <person name="Singh J."/>
            <person name="Voisey C."/>
        </authorList>
    </citation>
    <scope>NUCLEOTIDE SEQUENCE [LARGE SCALE GENOMIC DNA]</scope>
    <source>
        <strain evidence="2 3">AGR01</strain>
    </source>
</reference>
<protein>
    <submittedName>
        <fullName evidence="2">Uncharacterized protein</fullName>
    </submittedName>
</protein>
<evidence type="ECO:0000256" key="1">
    <source>
        <dbReference type="SAM" id="SignalP"/>
    </source>
</evidence>
<gene>
    <name evidence="2" type="ORF">GRF29_8g1759145</name>
</gene>
<dbReference type="AlphaFoldDB" id="A0AAN6M424"/>
<accession>A0AAN6M424</accession>
<feature type="signal peptide" evidence="1">
    <location>
        <begin position="1"/>
        <end position="20"/>
    </location>
</feature>
<dbReference type="Proteomes" id="UP001280581">
    <property type="component" value="Unassembled WGS sequence"/>
</dbReference>
<sequence length="162" mass="17628">MRVSSQLLAAELLCVTLAVAGPLPYQAVPARERLHKTITHTSHQFASRQDGSGDLGVGAPVVDLNEPIDIVDPLTGLSTSTDPSDLSGELSSIWGGKHQATVHSNRWNLWSDMKSWWSPGWAVKRGASPSAAGFDIWGPPSSSANVKHKEDDLWSDLFSWWQ</sequence>
<evidence type="ECO:0000313" key="2">
    <source>
        <dbReference type="EMBL" id="KAK3215995.1"/>
    </source>
</evidence>
<dbReference type="EMBL" id="WVTA01000002">
    <property type="protein sequence ID" value="KAK3215995.1"/>
    <property type="molecule type" value="Genomic_DNA"/>
</dbReference>
<keyword evidence="3" id="KW-1185">Reference proteome</keyword>
<keyword evidence="1" id="KW-0732">Signal</keyword>
<name>A0AAN6M424_9PLEO</name>
<proteinExistence type="predicted"/>
<evidence type="ECO:0000313" key="3">
    <source>
        <dbReference type="Proteomes" id="UP001280581"/>
    </source>
</evidence>
<feature type="chain" id="PRO_5042875347" evidence="1">
    <location>
        <begin position="21"/>
        <end position="162"/>
    </location>
</feature>
<comment type="caution">
    <text evidence="2">The sequence shown here is derived from an EMBL/GenBank/DDBJ whole genome shotgun (WGS) entry which is preliminary data.</text>
</comment>
<organism evidence="2 3">
    <name type="scientific">Pseudopithomyces chartarum</name>
    <dbReference type="NCBI Taxonomy" id="1892770"/>
    <lineage>
        <taxon>Eukaryota</taxon>
        <taxon>Fungi</taxon>
        <taxon>Dikarya</taxon>
        <taxon>Ascomycota</taxon>
        <taxon>Pezizomycotina</taxon>
        <taxon>Dothideomycetes</taxon>
        <taxon>Pleosporomycetidae</taxon>
        <taxon>Pleosporales</taxon>
        <taxon>Massarineae</taxon>
        <taxon>Didymosphaeriaceae</taxon>
        <taxon>Pseudopithomyces</taxon>
    </lineage>
</organism>